<dbReference type="Pfam" id="PF00535">
    <property type="entry name" value="Glycos_transf_2"/>
    <property type="match status" value="1"/>
</dbReference>
<reference evidence="2 3" key="1">
    <citation type="submission" date="2022-08" db="EMBL/GenBank/DDBJ databases">
        <title>Bacterial and archaeal communities from various locations to study Microbial Dark Matter (Phase II).</title>
        <authorList>
            <person name="Stepanauskas R."/>
        </authorList>
    </citation>
    <scope>NUCLEOTIDE SEQUENCE [LARGE SCALE GENOMIC DNA]</scope>
    <source>
        <strain evidence="2 3">PD1</strain>
    </source>
</reference>
<accession>A0ABT2EMH8</accession>
<dbReference type="SUPFAM" id="SSF53448">
    <property type="entry name" value="Nucleotide-diphospho-sugar transferases"/>
    <property type="match status" value="1"/>
</dbReference>
<protein>
    <submittedName>
        <fullName evidence="2">Glycosyltransferase involved in cell wall biosynthesis</fullName>
    </submittedName>
</protein>
<evidence type="ECO:0000313" key="2">
    <source>
        <dbReference type="EMBL" id="MCS3919158.1"/>
    </source>
</evidence>
<dbReference type="InterPro" id="IPR001173">
    <property type="entry name" value="Glyco_trans_2-like"/>
</dbReference>
<dbReference type="CDD" id="cd02511">
    <property type="entry name" value="Beta4Glucosyltransferase"/>
    <property type="match status" value="1"/>
</dbReference>
<dbReference type="RefSeq" id="WP_259095337.1">
    <property type="nucleotide sequence ID" value="NZ_CP130454.1"/>
</dbReference>
<keyword evidence="3" id="KW-1185">Reference proteome</keyword>
<dbReference type="Gene3D" id="3.90.550.10">
    <property type="entry name" value="Spore Coat Polysaccharide Biosynthesis Protein SpsA, Chain A"/>
    <property type="match status" value="1"/>
</dbReference>
<dbReference type="InterPro" id="IPR029044">
    <property type="entry name" value="Nucleotide-diphossugar_trans"/>
</dbReference>
<sequence length="260" mass="29891">MKVRISAVILTRNEAKNIERCLKSVQWVDEIVVVDAESTDGTPEIAKKFGARVIIHPWEGAGRQADFAISQIEGEWVLMVDADEEVSPELAREVQKVLSNPSDCVAYKVLRVDLVLGRWLKHGGFYPHYELRLFKRGHVRHDPRPIHRKAVAEGPVGKINAPLWHYTAEDFAEWLVRNIKRARIEAEWDFLHGKRFSGLEVAGAFWKFFRRFILKGGFLDGWAGFFACAERAFYIVAKQACLLELQKGLRQPSEWMKAYK</sequence>
<name>A0ABT2EMH8_9BACT</name>
<evidence type="ECO:0000313" key="3">
    <source>
        <dbReference type="Proteomes" id="UP001204798"/>
    </source>
</evidence>
<evidence type="ECO:0000259" key="1">
    <source>
        <dbReference type="Pfam" id="PF00535"/>
    </source>
</evidence>
<dbReference type="PANTHER" id="PTHR43630">
    <property type="entry name" value="POLY-BETA-1,6-N-ACETYL-D-GLUCOSAMINE SYNTHASE"/>
    <property type="match status" value="1"/>
</dbReference>
<proteinExistence type="predicted"/>
<dbReference type="Proteomes" id="UP001204798">
    <property type="component" value="Unassembled WGS sequence"/>
</dbReference>
<feature type="domain" description="Glycosyltransferase 2-like" evidence="1">
    <location>
        <begin position="6"/>
        <end position="135"/>
    </location>
</feature>
<dbReference type="PANTHER" id="PTHR43630:SF2">
    <property type="entry name" value="GLYCOSYLTRANSFERASE"/>
    <property type="match status" value="1"/>
</dbReference>
<gene>
    <name evidence="2" type="ORF">M2350_001558</name>
</gene>
<dbReference type="EMBL" id="JANUCP010000002">
    <property type="protein sequence ID" value="MCS3919158.1"/>
    <property type="molecule type" value="Genomic_DNA"/>
</dbReference>
<organism evidence="2 3">
    <name type="scientific">Candidatus Fervidibacter sacchari</name>
    <dbReference type="NCBI Taxonomy" id="1448929"/>
    <lineage>
        <taxon>Bacteria</taxon>
        <taxon>Candidatus Fervidibacterota</taxon>
        <taxon>Candidatus Fervidibacter</taxon>
    </lineage>
</organism>
<comment type="caution">
    <text evidence="2">The sequence shown here is derived from an EMBL/GenBank/DDBJ whole genome shotgun (WGS) entry which is preliminary data.</text>
</comment>